<accession>A0A8B8C7Z1</accession>
<feature type="domain" description="TRPM SLOG" evidence="10">
    <location>
        <begin position="145"/>
        <end position="209"/>
    </location>
</feature>
<dbReference type="GO" id="GO:0005886">
    <property type="term" value="C:plasma membrane"/>
    <property type="evidence" value="ECO:0007669"/>
    <property type="project" value="TreeGrafter"/>
</dbReference>
<evidence type="ECO:0000256" key="7">
    <source>
        <dbReference type="ARBA" id="ARBA00023303"/>
    </source>
</evidence>
<evidence type="ECO:0000256" key="3">
    <source>
        <dbReference type="ARBA" id="ARBA00022692"/>
    </source>
</evidence>
<feature type="transmembrane region" description="Helical" evidence="8">
    <location>
        <begin position="1611"/>
        <end position="1630"/>
    </location>
</feature>
<comment type="subcellular location">
    <subcellularLocation>
        <location evidence="1">Membrane</location>
        <topology evidence="1">Multi-pass membrane protein</topology>
    </subcellularLocation>
</comment>
<dbReference type="GO" id="GO:0005261">
    <property type="term" value="F:monoatomic cation channel activity"/>
    <property type="evidence" value="ECO:0007669"/>
    <property type="project" value="TreeGrafter"/>
</dbReference>
<evidence type="ECO:0000256" key="5">
    <source>
        <dbReference type="ARBA" id="ARBA00023065"/>
    </source>
</evidence>
<dbReference type="Pfam" id="PF18139">
    <property type="entry name" value="LSDAT_euk"/>
    <property type="match status" value="2"/>
</dbReference>
<feature type="domain" description="Ion transport" evidence="9">
    <location>
        <begin position="591"/>
        <end position="856"/>
    </location>
</feature>
<dbReference type="InterPro" id="IPR057366">
    <property type="entry name" value="TRPM-like"/>
</dbReference>
<evidence type="ECO:0000259" key="9">
    <source>
        <dbReference type="Pfam" id="PF00520"/>
    </source>
</evidence>
<evidence type="ECO:0000256" key="4">
    <source>
        <dbReference type="ARBA" id="ARBA00022989"/>
    </source>
</evidence>
<feature type="transmembrane region" description="Helical" evidence="8">
    <location>
        <begin position="1651"/>
        <end position="1673"/>
    </location>
</feature>
<organism evidence="12 13">
    <name type="scientific">Crassostrea virginica</name>
    <name type="common">Eastern oyster</name>
    <dbReference type="NCBI Taxonomy" id="6565"/>
    <lineage>
        <taxon>Eukaryota</taxon>
        <taxon>Metazoa</taxon>
        <taxon>Spiralia</taxon>
        <taxon>Lophotrochozoa</taxon>
        <taxon>Mollusca</taxon>
        <taxon>Bivalvia</taxon>
        <taxon>Autobranchia</taxon>
        <taxon>Pteriomorphia</taxon>
        <taxon>Ostreida</taxon>
        <taxon>Ostreoidea</taxon>
        <taxon>Ostreidae</taxon>
        <taxon>Crassostrea</taxon>
    </lineage>
</organism>
<feature type="transmembrane region" description="Helical" evidence="8">
    <location>
        <begin position="664"/>
        <end position="685"/>
    </location>
</feature>
<feature type="transmembrane region" description="Helical" evidence="8">
    <location>
        <begin position="1815"/>
        <end position="1836"/>
    </location>
</feature>
<dbReference type="PANTHER" id="PTHR13800">
    <property type="entry name" value="TRANSIENT RECEPTOR POTENTIAL CATION CHANNEL, SUBFAMILY M, MEMBER 6"/>
    <property type="match status" value="1"/>
</dbReference>
<evidence type="ECO:0000259" key="11">
    <source>
        <dbReference type="Pfam" id="PF25508"/>
    </source>
</evidence>
<evidence type="ECO:0000259" key="10">
    <source>
        <dbReference type="Pfam" id="PF18139"/>
    </source>
</evidence>
<feature type="transmembrane region" description="Helical" evidence="8">
    <location>
        <begin position="1723"/>
        <end position="1740"/>
    </location>
</feature>
<dbReference type="GeneID" id="111116531"/>
<dbReference type="Pfam" id="PF00520">
    <property type="entry name" value="Ion_trans"/>
    <property type="match status" value="2"/>
</dbReference>
<dbReference type="Proteomes" id="UP000694844">
    <property type="component" value="Chromosome 10"/>
</dbReference>
<feature type="transmembrane region" description="Helical" evidence="8">
    <location>
        <begin position="1685"/>
        <end position="1702"/>
    </location>
</feature>
<keyword evidence="2" id="KW-0813">Transport</keyword>
<evidence type="ECO:0000256" key="2">
    <source>
        <dbReference type="ARBA" id="ARBA00022448"/>
    </source>
</evidence>
<dbReference type="KEGG" id="cvn:111116531"/>
<evidence type="ECO:0000313" key="13">
    <source>
        <dbReference type="RefSeq" id="XP_022311234.1"/>
    </source>
</evidence>
<name>A0A8B8C7Z1_CRAVI</name>
<evidence type="ECO:0000256" key="1">
    <source>
        <dbReference type="ARBA" id="ARBA00004141"/>
    </source>
</evidence>
<feature type="domain" description="TRPM-like" evidence="11">
    <location>
        <begin position="1292"/>
        <end position="1522"/>
    </location>
</feature>
<keyword evidence="3 8" id="KW-0812">Transmembrane</keyword>
<keyword evidence="12" id="KW-1185">Reference proteome</keyword>
<feature type="domain" description="Ion transport" evidence="9">
    <location>
        <begin position="1577"/>
        <end position="1843"/>
    </location>
</feature>
<dbReference type="GO" id="GO:0030001">
    <property type="term" value="P:metal ion transport"/>
    <property type="evidence" value="ECO:0007669"/>
    <property type="project" value="TreeGrafter"/>
</dbReference>
<dbReference type="InterPro" id="IPR041491">
    <property type="entry name" value="TRPM_SLOG"/>
</dbReference>
<protein>
    <submittedName>
        <fullName evidence="13">Uncharacterized protein LOC111116531</fullName>
    </submittedName>
</protein>
<evidence type="ECO:0000256" key="6">
    <source>
        <dbReference type="ARBA" id="ARBA00023136"/>
    </source>
</evidence>
<dbReference type="RefSeq" id="XP_022311234.1">
    <property type="nucleotide sequence ID" value="XM_022455526.1"/>
</dbReference>
<dbReference type="PANTHER" id="PTHR13800:SF12">
    <property type="entry name" value="TRANSIENT RECEPTOR POTENTIAL CATION CHANNEL SUBFAMILY M MEMBER-LIKE 2"/>
    <property type="match status" value="1"/>
</dbReference>
<keyword evidence="5" id="KW-0406">Ion transport</keyword>
<sequence length="1927" mass="223948">MSKSQNVQGRADEKSAWEEIKNAVKSTPTMVFSVIGDSDSFVPRPWPRTVFQTALIEAAKSGGETWILYRGNDHGVSKVVLDAYENYGEMEFSTRNSSTDIDDGDRHIKLIAFAGKEDTNVYNVSYYEPPYHVKNVPMTDNFLLEFEKFISKQEVSFFSQKTDFRMPVPIAILVCEGDIETIAHVAGTLTNKLPVIIMKDSGKAADLILNYLENPEQLRKMASVLFGIRFEDSYYDAIKVHLETIEQKKEFVGVFDLNSDDPLKLSNIVGELVVSCWSMEKVISPNTKAIDNTVKQSKKTTPRAQKENQKPSIIGFDIAGAAIIWKWYGKNSIKPELINQILEGYKHEARPYVLNPKHTSPTSLPLYFYFGYQLLQESKQMQQSGHILLLEALKANRCDYVRVLLDQGVQFNIEHLPELYEQQIQEKHAKRLCHKYRSVMEKIRKGGNKKKYLGKIKKLHDSVADSAKGLCRQILRYKVTGLVCSAVLQKLSMKANNVKEQILSTDLAEHSKLFEQRCINIMDRMYEENTKSAIDSMDDEAVVWGIHSSPLTFAYENFMYDVVAHTCSQKNMNKQWYNNLAPDLKPFLKMMFFSMLVMYSAFVLTSVHTEYYIHDIAKFFEYYVYFWGAGDCIEELISCFGCLESHGRSHRSYYSRMKRYLYDFWNVVDLLSYALLVCALFVRHFHQSETYTVARRMFSLSLLIMYLRFLEVFLIHRKLGPTLIMIKEMLKDLIGFLFIAVFVILGVGIYYHANLFPDHQTIWEGDWTEWRIWKIIYYPYWQMYAELNLEFLEGNDQSECTNVTSEWEAGIKDRCPQKDWTVSAVTGVYLLLSNLLLVNLVIAMFSYTFERVQENSEKLWRFERYTVINDYDWRIPSPINLIFLPYRFCCCPTKEKCCLQKCKKFKTIMISSEENTSKVKEVWGKIKAGVKVTPTMVFSVVGDSDSFVPRPWPKTVFQTALIEAAKSGGETWILHRGKDHGVSKVVREAYQNYGVMEFEFKNSKITIENKERHVKLISIARGGTQETKIDPTIYNTEDEESEDFLLQFEKYVSEQEVSFFSQKMDFRMPVPIAIIVCEGDLETIAHIADALQNKLPVIIMKGSGKAADLIVDYLQSSKSLRKKASVLFGIRFDDTSYTTLHEYLMTIRRNRDLVGVFDLNKDDPLKLSNVIGEAVVSCWSIANILPTTTKRKESKIETPETQSLANSLSISGSSSLVNSLAIAGSSVAWKLLKRKVIRPEVRAINQLLEGYKDESRSYVLNPKYTSPASLPLYFYFGYQLLHESKHMKASGHILLLEALKANRCDYVRVLLDQGVEFKKESLPELYDQTVSCKECKINEEDCLHMQWILMQIEESQANILCNEYRGLRANENENNKEEIGNLHISVAESAKYLCRKILQYKEDRSPFDQMNTNGDHISDILLWAIFANRKELAEICWLRSENQLLTGLVCSAILKKLAKKANNVKEQILSTDLAEHAAQFEKRCLNIMDRMYEENTTHAIEVMDDEAVVWGIHSSPLTFAYENFMYDVVAHVCSQKNMNKQWYNNLTPDLKPFLKSAFTRPKAFITAPLTKFVFNYMMFFTMLVMYSAFVLTSIDTKYYVQDIARVFEYYVYFWGGGDFIEELISCFGCLESRGRSHRGNYSRMKRYLYDFWNVVDLLSYALLISALFVRHFYTSETFTIARRMFSLSLLVMYLRFMEVFLIHRTLGPTLIMIKEMLKDLFNFLFIAVFVILGVGIYYHANLFPDHQTIWEGDWTEWSFWKIIYYPYWQLYAELNLEFLEGKSDEICTNVTSEWESGLMERCPQKDWTVSGITGVYLLFSNLLLVNLVIAMFSYTFERVQENSEKLWRFERYTVINDYDWRIPSPINIIFLPYRFLCCPTREDCCLQKCRRIHCPDKVKKEKGKKKEAVDYRRNFQKIIAHRIHNHI</sequence>
<dbReference type="OrthoDB" id="9994106at2759"/>
<reference evidence="13" key="1">
    <citation type="submission" date="2025-08" db="UniProtKB">
        <authorList>
            <consortium name="RefSeq"/>
        </authorList>
    </citation>
    <scope>IDENTIFICATION</scope>
    <source>
        <tissue evidence="13">Whole sample</tissue>
    </source>
</reference>
<feature type="transmembrane region" description="Helical" evidence="8">
    <location>
        <begin position="697"/>
        <end position="714"/>
    </location>
</feature>
<gene>
    <name evidence="13" type="primary">LOC111116531</name>
</gene>
<dbReference type="InterPro" id="IPR050927">
    <property type="entry name" value="TRPM"/>
</dbReference>
<keyword evidence="6 8" id="KW-0472">Membrane</keyword>
<feature type="transmembrane region" description="Helical" evidence="8">
    <location>
        <begin position="734"/>
        <end position="753"/>
    </location>
</feature>
<dbReference type="Pfam" id="PF25508">
    <property type="entry name" value="TRPM2"/>
    <property type="match status" value="1"/>
</dbReference>
<feature type="domain" description="TRPM SLOG" evidence="10">
    <location>
        <begin position="1047"/>
        <end position="1111"/>
    </location>
</feature>
<feature type="transmembrane region" description="Helical" evidence="8">
    <location>
        <begin position="1572"/>
        <end position="1591"/>
    </location>
</feature>
<evidence type="ECO:0000313" key="12">
    <source>
        <dbReference type="Proteomes" id="UP000694844"/>
    </source>
</evidence>
<keyword evidence="7" id="KW-0407">Ion channel</keyword>
<dbReference type="InterPro" id="IPR005821">
    <property type="entry name" value="Ion_trans_dom"/>
</dbReference>
<feature type="transmembrane region" description="Helical" evidence="8">
    <location>
        <begin position="828"/>
        <end position="849"/>
    </location>
</feature>
<evidence type="ECO:0000256" key="8">
    <source>
        <dbReference type="SAM" id="Phobius"/>
    </source>
</evidence>
<proteinExistence type="predicted"/>
<feature type="transmembrane region" description="Helical" evidence="8">
    <location>
        <begin position="587"/>
        <end position="604"/>
    </location>
</feature>
<keyword evidence="4 8" id="KW-1133">Transmembrane helix</keyword>